<reference evidence="2" key="1">
    <citation type="journal article" date="2022" name="bioRxiv">
        <title>Sequencing and chromosome-scale assembly of the giantPleurodeles waltlgenome.</title>
        <authorList>
            <person name="Brown T."/>
            <person name="Elewa A."/>
            <person name="Iarovenko S."/>
            <person name="Subramanian E."/>
            <person name="Araus A.J."/>
            <person name="Petzold A."/>
            <person name="Susuki M."/>
            <person name="Suzuki K.-i.T."/>
            <person name="Hayashi T."/>
            <person name="Toyoda A."/>
            <person name="Oliveira C."/>
            <person name="Osipova E."/>
            <person name="Leigh N.D."/>
            <person name="Simon A."/>
            <person name="Yun M.H."/>
        </authorList>
    </citation>
    <scope>NUCLEOTIDE SEQUENCE</scope>
    <source>
        <strain evidence="2">20211129_DDA</strain>
        <tissue evidence="2">Liver</tissue>
    </source>
</reference>
<sequence length="290" mass="30208">MPGPGTSTGPAGGRPPPRPQPSTTLGLSQGRSPRHGPHHARRSSKRWPPTSSCYPRATADPTWPRYLQGGASRPPLLHKVCRHPSAASRCLRGALIGPAAAGAKPSGPPGPTPATALLPATRRDRPTSRQAPAPSGSGARLCHVARAPSSLPMATLRPGCGTGLCSRSGRRAGQSPMCPRLHVAKSASQDQRRLTSKRCRHEHRQPPQKAATALPTAGSTLWAYDAGHRHRPQTIGPRPGSAGDSVLPATSTDSHTGGGTLRHQAGTETAGHYEADDGGVRSTLRVRPPS</sequence>
<feature type="compositionally biased region" description="Basic residues" evidence="1">
    <location>
        <begin position="32"/>
        <end position="45"/>
    </location>
</feature>
<feature type="region of interest" description="Disordered" evidence="1">
    <location>
        <begin position="169"/>
        <end position="213"/>
    </location>
</feature>
<accession>A0AAV7TRB4</accession>
<name>A0AAV7TRB4_PLEWA</name>
<feature type="region of interest" description="Disordered" evidence="1">
    <location>
        <begin position="1"/>
        <end position="77"/>
    </location>
</feature>
<organism evidence="2 3">
    <name type="scientific">Pleurodeles waltl</name>
    <name type="common">Iberian ribbed newt</name>
    <dbReference type="NCBI Taxonomy" id="8319"/>
    <lineage>
        <taxon>Eukaryota</taxon>
        <taxon>Metazoa</taxon>
        <taxon>Chordata</taxon>
        <taxon>Craniata</taxon>
        <taxon>Vertebrata</taxon>
        <taxon>Euteleostomi</taxon>
        <taxon>Amphibia</taxon>
        <taxon>Batrachia</taxon>
        <taxon>Caudata</taxon>
        <taxon>Salamandroidea</taxon>
        <taxon>Salamandridae</taxon>
        <taxon>Pleurodelinae</taxon>
        <taxon>Pleurodeles</taxon>
    </lineage>
</organism>
<protein>
    <submittedName>
        <fullName evidence="2">Uncharacterized protein</fullName>
    </submittedName>
</protein>
<feature type="compositionally biased region" description="Basic residues" evidence="1">
    <location>
        <begin position="194"/>
        <end position="203"/>
    </location>
</feature>
<evidence type="ECO:0000256" key="1">
    <source>
        <dbReference type="SAM" id="MobiDB-lite"/>
    </source>
</evidence>
<dbReference type="EMBL" id="JANPWB010000006">
    <property type="protein sequence ID" value="KAJ1178754.1"/>
    <property type="molecule type" value="Genomic_DNA"/>
</dbReference>
<feature type="region of interest" description="Disordered" evidence="1">
    <location>
        <begin position="98"/>
        <end position="140"/>
    </location>
</feature>
<gene>
    <name evidence="2" type="ORF">NDU88_003996</name>
</gene>
<proteinExistence type="predicted"/>
<feature type="region of interest" description="Disordered" evidence="1">
    <location>
        <begin position="229"/>
        <end position="290"/>
    </location>
</feature>
<keyword evidence="3" id="KW-1185">Reference proteome</keyword>
<evidence type="ECO:0000313" key="3">
    <source>
        <dbReference type="Proteomes" id="UP001066276"/>
    </source>
</evidence>
<dbReference type="Proteomes" id="UP001066276">
    <property type="component" value="Chromosome 3_2"/>
</dbReference>
<comment type="caution">
    <text evidence="2">The sequence shown here is derived from an EMBL/GenBank/DDBJ whole genome shotgun (WGS) entry which is preliminary data.</text>
</comment>
<dbReference type="AlphaFoldDB" id="A0AAV7TRB4"/>
<evidence type="ECO:0000313" key="2">
    <source>
        <dbReference type="EMBL" id="KAJ1178754.1"/>
    </source>
</evidence>